<name>A0AAE0DGR9_9LECA</name>
<dbReference type="AlphaFoldDB" id="A0AAE0DGR9"/>
<dbReference type="EMBL" id="JASNWA010000009">
    <property type="protein sequence ID" value="KAK3169932.1"/>
    <property type="molecule type" value="Genomic_DNA"/>
</dbReference>
<accession>A0AAE0DGR9</accession>
<feature type="compositionally biased region" description="Basic and acidic residues" evidence="1">
    <location>
        <begin position="435"/>
        <end position="463"/>
    </location>
</feature>
<gene>
    <name evidence="3" type="ORF">OEA41_009316</name>
</gene>
<organism evidence="3 4">
    <name type="scientific">Lepraria neglecta</name>
    <dbReference type="NCBI Taxonomy" id="209136"/>
    <lineage>
        <taxon>Eukaryota</taxon>
        <taxon>Fungi</taxon>
        <taxon>Dikarya</taxon>
        <taxon>Ascomycota</taxon>
        <taxon>Pezizomycotina</taxon>
        <taxon>Lecanoromycetes</taxon>
        <taxon>OSLEUM clade</taxon>
        <taxon>Lecanoromycetidae</taxon>
        <taxon>Lecanorales</taxon>
        <taxon>Lecanorineae</taxon>
        <taxon>Stereocaulaceae</taxon>
        <taxon>Lepraria</taxon>
    </lineage>
</organism>
<dbReference type="Proteomes" id="UP001276659">
    <property type="component" value="Unassembled WGS sequence"/>
</dbReference>
<feature type="region of interest" description="Disordered" evidence="1">
    <location>
        <begin position="270"/>
        <end position="329"/>
    </location>
</feature>
<comment type="caution">
    <text evidence="3">The sequence shown here is derived from an EMBL/GenBank/DDBJ whole genome shotgun (WGS) entry which is preliminary data.</text>
</comment>
<dbReference type="InterPro" id="IPR058602">
    <property type="entry name" value="YAG7_dimerisation_dom"/>
</dbReference>
<sequence>MSTIQNTQPQSRPESKSAKKKKAKAEAPAQPSTATPEPDAAAGHTATDGTTNGADGAYESPYLKELYKNIRNIKKKLNATQKVDSIIAENPGSTLDELLGARKINQDQKAQAQKKPSLQASLSQLEEQIAQYKQFDEDYQKRLSAEKSALESAHKDELQKVKDAAVAETEGKCKDKAKNDLLVLSKFLRAAAAKRQGGNESSAENLAFEGALLLVYGGEASAVVAMENLVSGSEDIVPTIDGVPSEFAYKQVREIAFEYTPYAAEEAWAEEVAQSEPAPPAAEDSSLTPVGTDPTVAHAGLTEIDNPAAPTTNGTLHHVDTPTVPDASSIDAGAANAAAGSNWDVKSSGEADWMEVAQRDPAETDTGNQATPAAMSSAQSWAEDVPSSMPTPAYTQPPPANDGDGFHEVSHHRGGRGRGGAQGEYRGGNRGRGGFRGDRGEGGGRGRGGHRGDRGGGDGERRGGRGRGGGFRGNRGHGDAAQ</sequence>
<evidence type="ECO:0000259" key="2">
    <source>
        <dbReference type="Pfam" id="PF26434"/>
    </source>
</evidence>
<evidence type="ECO:0000313" key="4">
    <source>
        <dbReference type="Proteomes" id="UP001276659"/>
    </source>
</evidence>
<feature type="domain" description="YAG7-like dimerisation" evidence="2">
    <location>
        <begin position="175"/>
        <end position="256"/>
    </location>
</feature>
<evidence type="ECO:0000313" key="3">
    <source>
        <dbReference type="EMBL" id="KAK3169932.1"/>
    </source>
</evidence>
<proteinExistence type="predicted"/>
<feature type="compositionally biased region" description="Gly residues" evidence="1">
    <location>
        <begin position="417"/>
        <end position="434"/>
    </location>
</feature>
<keyword evidence="4" id="KW-1185">Reference proteome</keyword>
<feature type="region of interest" description="Disordered" evidence="1">
    <location>
        <begin position="1"/>
        <end position="58"/>
    </location>
</feature>
<feature type="compositionally biased region" description="Polar residues" evidence="1">
    <location>
        <begin position="1"/>
        <end position="12"/>
    </location>
</feature>
<evidence type="ECO:0000256" key="1">
    <source>
        <dbReference type="SAM" id="MobiDB-lite"/>
    </source>
</evidence>
<protein>
    <recommendedName>
        <fullName evidence="2">YAG7-like dimerisation domain-containing protein</fullName>
    </recommendedName>
</protein>
<feature type="region of interest" description="Disordered" evidence="1">
    <location>
        <begin position="359"/>
        <end position="482"/>
    </location>
</feature>
<dbReference type="Pfam" id="PF26434">
    <property type="entry name" value="YAG7_C"/>
    <property type="match status" value="1"/>
</dbReference>
<reference evidence="3" key="1">
    <citation type="submission" date="2022-11" db="EMBL/GenBank/DDBJ databases">
        <title>Chromosomal genome sequence assembly and mating type (MAT) locus characterization of the leprose asexual lichenized fungus Lepraria neglecta (Nyl.) Erichsen.</title>
        <authorList>
            <person name="Allen J.L."/>
            <person name="Pfeffer B."/>
        </authorList>
    </citation>
    <scope>NUCLEOTIDE SEQUENCE</scope>
    <source>
        <strain evidence="3">Allen 5258</strain>
    </source>
</reference>
<feature type="compositionally biased region" description="Polar residues" evidence="1">
    <location>
        <begin position="365"/>
        <end position="380"/>
    </location>
</feature>
<feature type="compositionally biased region" description="Low complexity" evidence="1">
    <location>
        <begin position="39"/>
        <end position="57"/>
    </location>
</feature>